<evidence type="ECO:0000313" key="6">
    <source>
        <dbReference type="EMBL" id="UOQ86060.1"/>
    </source>
</evidence>
<dbReference type="Gene3D" id="3.40.50.1450">
    <property type="entry name" value="HybD-like"/>
    <property type="match status" value="1"/>
</dbReference>
<comment type="PTM">
    <text evidence="4">Autoproteolytically processed. The inactive tetrameric zymogen termed p46 autoprocesses to a smaller form termed p41, which is active only during spore germination.</text>
</comment>
<dbReference type="Proteomes" id="UP000831537">
    <property type="component" value="Chromosome"/>
</dbReference>
<feature type="chain" id="PRO_5044916153" description="Germination protease" evidence="4">
    <location>
        <begin position="13"/>
        <end position="366"/>
    </location>
</feature>
<dbReference type="SUPFAM" id="SSF53163">
    <property type="entry name" value="HybD-like"/>
    <property type="match status" value="1"/>
</dbReference>
<proteinExistence type="inferred from homology"/>
<dbReference type="EMBL" id="CP095071">
    <property type="protein sequence ID" value="UOQ86060.1"/>
    <property type="molecule type" value="Genomic_DNA"/>
</dbReference>
<comment type="subunit">
    <text evidence="4">Homotetramer.</text>
</comment>
<keyword evidence="1 4" id="KW-0645">Protease</keyword>
<evidence type="ECO:0000313" key="7">
    <source>
        <dbReference type="Proteomes" id="UP000831537"/>
    </source>
</evidence>
<dbReference type="GO" id="GO:0016787">
    <property type="term" value="F:hydrolase activity"/>
    <property type="evidence" value="ECO:0007669"/>
    <property type="project" value="UniProtKB-KW"/>
</dbReference>
<protein>
    <recommendedName>
        <fullName evidence="4">Germination protease</fullName>
        <ecNumber evidence="4">3.4.24.78</ecNumber>
    </recommendedName>
    <alternativeName>
        <fullName evidence="4">GPR endopeptidase</fullName>
    </alternativeName>
    <alternativeName>
        <fullName evidence="4">Germination proteinase</fullName>
    </alternativeName>
    <alternativeName>
        <fullName evidence="4">Spore protease</fullName>
    </alternativeName>
</protein>
<dbReference type="InterPro" id="IPR023430">
    <property type="entry name" value="Pept_HybD-like_dom_sf"/>
</dbReference>
<keyword evidence="7" id="KW-1185">Reference proteome</keyword>
<gene>
    <name evidence="4 6" type="primary">gpr</name>
    <name evidence="6" type="ORF">MUN87_03945</name>
</gene>
<comment type="catalytic activity">
    <reaction evidence="4">
        <text>Endopeptidase action with P4 Glu or Asp, P1 preferably Glu &gt; Asp, P1' hydrophobic and P2' Ala.</text>
        <dbReference type="EC" id="3.4.24.78"/>
    </reaction>
</comment>
<evidence type="ECO:0000256" key="1">
    <source>
        <dbReference type="ARBA" id="ARBA00022670"/>
    </source>
</evidence>
<comment type="function">
    <text evidence="4">Initiates the rapid degradation of small, acid-soluble proteins during spore germination.</text>
</comment>
<evidence type="ECO:0000256" key="3">
    <source>
        <dbReference type="ARBA" id="ARBA00023145"/>
    </source>
</evidence>
<dbReference type="InterPro" id="IPR005080">
    <property type="entry name" value="Peptidase_A25"/>
</dbReference>
<feature type="region of interest" description="Disordered" evidence="5">
    <location>
        <begin position="266"/>
        <end position="287"/>
    </location>
</feature>
<feature type="propeptide" id="PRO_5044916154" evidence="4">
    <location>
        <begin position="1"/>
        <end position="12"/>
    </location>
</feature>
<keyword evidence="2 4" id="KW-0378">Hydrolase</keyword>
<evidence type="ECO:0000256" key="5">
    <source>
        <dbReference type="SAM" id="MobiDB-lite"/>
    </source>
</evidence>
<organism evidence="6 7">
    <name type="scientific">Gracilibacillus salinarum</name>
    <dbReference type="NCBI Taxonomy" id="2932255"/>
    <lineage>
        <taxon>Bacteria</taxon>
        <taxon>Bacillati</taxon>
        <taxon>Bacillota</taxon>
        <taxon>Bacilli</taxon>
        <taxon>Bacillales</taxon>
        <taxon>Bacillaceae</taxon>
        <taxon>Gracilibacillus</taxon>
    </lineage>
</organism>
<dbReference type="HAMAP" id="MF_00626">
    <property type="entry name" value="Germination_prot"/>
    <property type="match status" value="1"/>
</dbReference>
<keyword evidence="3 4" id="KW-0865">Zymogen</keyword>
<name>A0ABY4GQ26_9BACI</name>
<comment type="similarity">
    <text evidence="4">Belongs to the peptidase A25 family.</text>
</comment>
<evidence type="ECO:0000256" key="4">
    <source>
        <dbReference type="HAMAP-Rule" id="MF_00626"/>
    </source>
</evidence>
<dbReference type="PIRSF" id="PIRSF019549">
    <property type="entry name" value="Peptidase_A25"/>
    <property type="match status" value="1"/>
</dbReference>
<reference evidence="6 7" key="1">
    <citation type="submission" date="2022-04" db="EMBL/GenBank/DDBJ databases">
        <title>Gracilibacillus sp. isolated from saltern.</title>
        <authorList>
            <person name="Won M."/>
            <person name="Lee C.-M."/>
            <person name="Woen H.-Y."/>
            <person name="Kwon S.-W."/>
        </authorList>
    </citation>
    <scope>NUCLEOTIDE SEQUENCE [LARGE SCALE GENOMIC DNA]</scope>
    <source>
        <strain evidence="6 7">SSPM10-3</strain>
    </source>
</reference>
<sequence length="366" mass="40078">MENQEKFEVRTDLAVEAKEMYVNQNENQNQKQEIEGVTIKEDKIGNIGLTNVDVDESGAQHIGKNPGSYRTIYSEAIKKQDTKLQEETAKVVAKQIIELLDKNNVPADAAGLIVGLGNRNVTPDALGPLAIEKVLVTNHLFVHEPQYVQEGYRKVATIVPGVMGVTGIETSDIIKGVIEKYKPGFVIAIDALASRSIERVNATIQLSDAGIHPGSGVGNKRKELSQATLGIPVFAIGVPTVVDAVTITSDAIDYVLKHIGKEWKEKDKPSKSLTPAGMSFGNRQLSDEDLPSIEKREKIFGMIGSLTDEEKRSLMQEVLTPLGHNLMVTPKEVDGYIEDMAHLIAEAINAAMHKNVNINNFAQYTR</sequence>
<evidence type="ECO:0000256" key="2">
    <source>
        <dbReference type="ARBA" id="ARBA00022801"/>
    </source>
</evidence>
<accession>A0ABY4GQ26</accession>
<dbReference type="NCBIfam" id="TIGR01441">
    <property type="entry name" value="GPR"/>
    <property type="match status" value="1"/>
</dbReference>
<dbReference type="EC" id="3.4.24.78" evidence="4"/>
<dbReference type="Pfam" id="PF03418">
    <property type="entry name" value="Peptidase_A25"/>
    <property type="match status" value="1"/>
</dbReference>